<dbReference type="PANTHER" id="PTHR11803:SF58">
    <property type="entry name" value="PROTEIN HMF1-RELATED"/>
    <property type="match status" value="1"/>
</dbReference>
<dbReference type="CDD" id="cd00448">
    <property type="entry name" value="YjgF_YER057c_UK114_family"/>
    <property type="match status" value="3"/>
</dbReference>
<dbReference type="Gene3D" id="3.30.1330.40">
    <property type="entry name" value="RutC-like"/>
    <property type="match status" value="3"/>
</dbReference>
<dbReference type="PANTHER" id="PTHR11803">
    <property type="entry name" value="2-IMINOBUTANOATE/2-IMINOPROPANOATE DEAMINASE RIDA"/>
    <property type="match status" value="1"/>
</dbReference>
<dbReference type="AlphaFoldDB" id="A0A382ES41"/>
<reference evidence="2" key="1">
    <citation type="submission" date="2018-05" db="EMBL/GenBank/DDBJ databases">
        <authorList>
            <person name="Lanie J.A."/>
            <person name="Ng W.-L."/>
            <person name="Kazmierczak K.M."/>
            <person name="Andrzejewski T.M."/>
            <person name="Davidsen T.M."/>
            <person name="Wayne K.J."/>
            <person name="Tettelin H."/>
            <person name="Glass J.I."/>
            <person name="Rusch D."/>
            <person name="Podicherti R."/>
            <person name="Tsui H.-C.T."/>
            <person name="Winkler M.E."/>
        </authorList>
    </citation>
    <scope>NUCLEOTIDE SEQUENCE</scope>
</reference>
<gene>
    <name evidence="2" type="ORF">METZ01_LOCUS205828</name>
</gene>
<name>A0A382ES41_9ZZZZ</name>
<dbReference type="InterPro" id="IPR035959">
    <property type="entry name" value="RutC-like_sf"/>
</dbReference>
<dbReference type="GO" id="GO:0019239">
    <property type="term" value="F:deaminase activity"/>
    <property type="evidence" value="ECO:0007669"/>
    <property type="project" value="TreeGrafter"/>
</dbReference>
<accession>A0A382ES41</accession>
<comment type="similarity">
    <text evidence="1">Belongs to the RutC family.</text>
</comment>
<evidence type="ECO:0000256" key="1">
    <source>
        <dbReference type="ARBA" id="ARBA00010552"/>
    </source>
</evidence>
<dbReference type="GO" id="GO:0005829">
    <property type="term" value="C:cytosol"/>
    <property type="evidence" value="ECO:0007669"/>
    <property type="project" value="TreeGrafter"/>
</dbReference>
<organism evidence="2">
    <name type="scientific">marine metagenome</name>
    <dbReference type="NCBI Taxonomy" id="408172"/>
    <lineage>
        <taxon>unclassified sequences</taxon>
        <taxon>metagenomes</taxon>
        <taxon>ecological metagenomes</taxon>
    </lineage>
</organism>
<proteinExistence type="inferred from homology"/>
<feature type="non-terminal residue" evidence="2">
    <location>
        <position position="399"/>
    </location>
</feature>
<protein>
    <submittedName>
        <fullName evidence="2">Uncharacterized protein</fullName>
    </submittedName>
</protein>
<dbReference type="SUPFAM" id="SSF55298">
    <property type="entry name" value="YjgF-like"/>
    <property type="match status" value="3"/>
</dbReference>
<sequence>MNQNLEPEAIWPGLEEGVPKPIMPYSPAVKAGGWVFIAGQLASDFKTGLPPEVKPKKSDSETGLELQTRFIFNNIAKTIEATGCDMRTDTVKIWEWYVSNHPNDNEFGEGNNWHGIDLGPYIKAREEFFNKPSPPRSGSGISELMWQDTELELEVICFNDDNKSVTFDLSEDIDSSHGKQATALRRGDWVFLGNQSSADRKGESLSLEQQTNYVLEKLSKTAEIAGSSLQQTVKAEVFIGNPDDFEKMDQVWSQWFPNNAPARVVVPRVGMEAQGSRIEVALTLLANDAMLTKSTIETSEAPLPLGHEPQAVKVGNFLFLSTQMAFDSHGKIADGLVRNPAAPWYGSPGKAQMRYMMHNINAICEAAGTSVENIVRRACFHSHLQWFAESIEEWASYFP</sequence>
<dbReference type="EMBL" id="UINC01045789">
    <property type="protein sequence ID" value="SVB52974.1"/>
    <property type="molecule type" value="Genomic_DNA"/>
</dbReference>
<dbReference type="InterPro" id="IPR006175">
    <property type="entry name" value="YjgF/YER057c/UK114"/>
</dbReference>
<dbReference type="Pfam" id="PF01042">
    <property type="entry name" value="Ribonuc_L-PSP"/>
    <property type="match status" value="3"/>
</dbReference>
<evidence type="ECO:0000313" key="2">
    <source>
        <dbReference type="EMBL" id="SVB52974.1"/>
    </source>
</evidence>